<accession>A0ABQ4UYA6</accession>
<sequence length="135" mass="14139">MTGAVRPERPSFQVRFKCRSAAYRYRATGALDDMPAFSTALSVARPLPSPSLSLAAFLRSVMPALDGAYGLDVDPDLPEDLAILVARLEAGPERMSDAAPALSVVPGLRPGGESVPRSCDQSGQAPMVESLPVAA</sequence>
<reference evidence="2" key="1">
    <citation type="journal article" date="2021" name="Front. Microbiol.">
        <title>Comprehensive Comparative Genomics and Phenotyping of Methylobacterium Species.</title>
        <authorList>
            <person name="Alessa O."/>
            <person name="Ogura Y."/>
            <person name="Fujitani Y."/>
            <person name="Takami H."/>
            <person name="Hayashi T."/>
            <person name="Sahin N."/>
            <person name="Tani A."/>
        </authorList>
    </citation>
    <scope>NUCLEOTIDE SEQUENCE</scope>
    <source>
        <strain evidence="2">DSM 14458</strain>
    </source>
</reference>
<evidence type="ECO:0000313" key="3">
    <source>
        <dbReference type="Proteomes" id="UP001055093"/>
    </source>
</evidence>
<keyword evidence="3" id="KW-1185">Reference proteome</keyword>
<dbReference type="EMBL" id="BPRE01000013">
    <property type="protein sequence ID" value="GJE77133.1"/>
    <property type="molecule type" value="Genomic_DNA"/>
</dbReference>
<evidence type="ECO:0000313" key="2">
    <source>
        <dbReference type="EMBL" id="GJE77133.1"/>
    </source>
</evidence>
<evidence type="ECO:0000256" key="1">
    <source>
        <dbReference type="SAM" id="MobiDB-lite"/>
    </source>
</evidence>
<feature type="region of interest" description="Disordered" evidence="1">
    <location>
        <begin position="103"/>
        <end position="135"/>
    </location>
</feature>
<protein>
    <submittedName>
        <fullName evidence="2">Uncharacterized protein</fullName>
    </submittedName>
</protein>
<name>A0ABQ4UYA6_9HYPH</name>
<dbReference type="Proteomes" id="UP001055093">
    <property type="component" value="Unassembled WGS sequence"/>
</dbReference>
<organism evidence="2 3">
    <name type="scientific">Methylorubrum suomiense</name>
    <dbReference type="NCBI Taxonomy" id="144191"/>
    <lineage>
        <taxon>Bacteria</taxon>
        <taxon>Pseudomonadati</taxon>
        <taxon>Pseudomonadota</taxon>
        <taxon>Alphaproteobacteria</taxon>
        <taxon>Hyphomicrobiales</taxon>
        <taxon>Methylobacteriaceae</taxon>
        <taxon>Methylorubrum</taxon>
    </lineage>
</organism>
<gene>
    <name evidence="2" type="ORF">BGCPKDLD_3734</name>
</gene>
<comment type="caution">
    <text evidence="2">The sequence shown here is derived from an EMBL/GenBank/DDBJ whole genome shotgun (WGS) entry which is preliminary data.</text>
</comment>
<reference evidence="2" key="2">
    <citation type="submission" date="2021-08" db="EMBL/GenBank/DDBJ databases">
        <authorList>
            <person name="Tani A."/>
            <person name="Ola A."/>
            <person name="Ogura Y."/>
            <person name="Katsura K."/>
            <person name="Hayashi T."/>
        </authorList>
    </citation>
    <scope>NUCLEOTIDE SEQUENCE</scope>
    <source>
        <strain evidence="2">DSM 14458</strain>
    </source>
</reference>
<proteinExistence type="predicted"/>